<evidence type="ECO:0000313" key="3">
    <source>
        <dbReference type="EMBL" id="KAI1883422.1"/>
    </source>
</evidence>
<feature type="compositionally biased region" description="Basic and acidic residues" evidence="1">
    <location>
        <begin position="185"/>
        <end position="195"/>
    </location>
</feature>
<dbReference type="PANTHER" id="PTHR15836">
    <property type="entry name" value="PERIPHILIN 1"/>
    <property type="match status" value="1"/>
</dbReference>
<dbReference type="InterPro" id="IPR028851">
    <property type="entry name" value="Pphln1"/>
</dbReference>
<keyword evidence="4" id="KW-1185">Reference proteome</keyword>
<feature type="region of interest" description="Disordered" evidence="1">
    <location>
        <begin position="76"/>
        <end position="102"/>
    </location>
</feature>
<dbReference type="GO" id="GO:0097355">
    <property type="term" value="P:protein localization to heterochromatin"/>
    <property type="evidence" value="ECO:0007669"/>
    <property type="project" value="TreeGrafter"/>
</dbReference>
<dbReference type="AlphaFoldDB" id="A0A8T3CJ09"/>
<dbReference type="GO" id="GO:0045892">
    <property type="term" value="P:negative regulation of DNA-templated transcription"/>
    <property type="evidence" value="ECO:0007669"/>
    <property type="project" value="InterPro"/>
</dbReference>
<dbReference type="GO" id="GO:0045814">
    <property type="term" value="P:negative regulation of gene expression, epigenetic"/>
    <property type="evidence" value="ECO:0007669"/>
    <property type="project" value="TreeGrafter"/>
</dbReference>
<feature type="compositionally biased region" description="Low complexity" evidence="1">
    <location>
        <begin position="200"/>
        <end position="212"/>
    </location>
</feature>
<dbReference type="InterPro" id="IPR057603">
    <property type="entry name" value="Periphilin-1_C"/>
</dbReference>
<dbReference type="EMBL" id="JAERUA010000023">
    <property type="protein sequence ID" value="KAI1883422.1"/>
    <property type="molecule type" value="Genomic_DNA"/>
</dbReference>
<dbReference type="OrthoDB" id="8933311at2759"/>
<protein>
    <recommendedName>
        <fullName evidence="2">Periphilin-1 C-terminal domain-containing protein</fullName>
    </recommendedName>
</protein>
<feature type="compositionally biased region" description="Polar residues" evidence="1">
    <location>
        <begin position="236"/>
        <end position="251"/>
    </location>
</feature>
<comment type="caution">
    <text evidence="3">The sequence shown here is derived from an EMBL/GenBank/DDBJ whole genome shotgun (WGS) entry which is preliminary data.</text>
</comment>
<feature type="domain" description="Periphilin-1 C-terminal" evidence="2">
    <location>
        <begin position="308"/>
        <end position="386"/>
    </location>
</feature>
<gene>
    <name evidence="3" type="ORF">AGOR_G00231270</name>
</gene>
<organism evidence="3 4">
    <name type="scientific">Albula goreensis</name>
    <dbReference type="NCBI Taxonomy" id="1534307"/>
    <lineage>
        <taxon>Eukaryota</taxon>
        <taxon>Metazoa</taxon>
        <taxon>Chordata</taxon>
        <taxon>Craniata</taxon>
        <taxon>Vertebrata</taxon>
        <taxon>Euteleostomi</taxon>
        <taxon>Actinopterygii</taxon>
        <taxon>Neopterygii</taxon>
        <taxon>Teleostei</taxon>
        <taxon>Albuliformes</taxon>
        <taxon>Albulidae</taxon>
        <taxon>Albula</taxon>
    </lineage>
</organism>
<proteinExistence type="predicted"/>
<dbReference type="CDD" id="cd22896">
    <property type="entry name" value="periphilin-like"/>
    <property type="match status" value="1"/>
</dbReference>
<dbReference type="Proteomes" id="UP000829720">
    <property type="component" value="Unassembled WGS sequence"/>
</dbReference>
<accession>A0A8T3CJ09</accession>
<reference evidence="3" key="1">
    <citation type="submission" date="2021-01" db="EMBL/GenBank/DDBJ databases">
        <authorList>
            <person name="Zahm M."/>
            <person name="Roques C."/>
            <person name="Cabau C."/>
            <person name="Klopp C."/>
            <person name="Donnadieu C."/>
            <person name="Jouanno E."/>
            <person name="Lampietro C."/>
            <person name="Louis A."/>
            <person name="Herpin A."/>
            <person name="Echchiki A."/>
            <person name="Berthelot C."/>
            <person name="Parey E."/>
            <person name="Roest-Crollius H."/>
            <person name="Braasch I."/>
            <person name="Postlethwait J."/>
            <person name="Bobe J."/>
            <person name="Montfort J."/>
            <person name="Bouchez O."/>
            <person name="Begum T."/>
            <person name="Mejri S."/>
            <person name="Adams A."/>
            <person name="Chen W.-J."/>
            <person name="Guiguen Y."/>
        </authorList>
    </citation>
    <scope>NUCLEOTIDE SEQUENCE</scope>
    <source>
        <tissue evidence="3">Blood</tissue>
    </source>
</reference>
<dbReference type="PANTHER" id="PTHR15836:SF4">
    <property type="entry name" value="PERIPHILIN-1"/>
    <property type="match status" value="1"/>
</dbReference>
<name>A0A8T3CJ09_9TELE</name>
<evidence type="ECO:0000259" key="2">
    <source>
        <dbReference type="Pfam" id="PF25234"/>
    </source>
</evidence>
<dbReference type="GO" id="GO:0005654">
    <property type="term" value="C:nucleoplasm"/>
    <property type="evidence" value="ECO:0007669"/>
    <property type="project" value="TreeGrafter"/>
</dbReference>
<dbReference type="Pfam" id="PF25234">
    <property type="entry name" value="Periphilin_C"/>
    <property type="match status" value="1"/>
</dbReference>
<feature type="region of interest" description="Disordered" evidence="1">
    <location>
        <begin position="171"/>
        <end position="301"/>
    </location>
</feature>
<evidence type="ECO:0000256" key="1">
    <source>
        <dbReference type="SAM" id="MobiDB-lite"/>
    </source>
</evidence>
<evidence type="ECO:0000313" key="4">
    <source>
        <dbReference type="Proteomes" id="UP000829720"/>
    </source>
</evidence>
<feature type="compositionally biased region" description="Basic and acidic residues" evidence="1">
    <location>
        <begin position="270"/>
        <end position="301"/>
    </location>
</feature>
<sequence length="394" mass="44823">MCVRGVETGYRTMAYRRDRNIREAYDEHFHSDREMPYSRMASLGDRRGEFSRPEEEYHRGFDYDSPRYCPNGRPRYLGEDQPSYHGDAHFGNLRRNGPLSRRDEGYHYYRGAREELHAGRQVEFRANSRTGPQPNVRVQGLCPAPRSLSAVGPDGADDTLMQAILNLDRGDDRDHFRRKGSFPPQRDRSPLKRDVPPSPHSRSGSSLSSRSYSPEKGKSYSYQSQQKKNKERAPSQPISASRDGSPQSSVSMAKMTVDKASRSVDLQVAEAHRKEVDGDGSEARTQFEEVRGLEGEKEEALPLKDDVSKAKDDFQERRSQAIAAKAREIEQVFRQDCETFGMVVKMLVAKEPRLESQLQAPLGENLGEIQQRCLEDLRHFISELDEVLQPEASG</sequence>